<feature type="domain" description="WSC" evidence="9">
    <location>
        <begin position="1283"/>
        <end position="1377"/>
    </location>
</feature>
<evidence type="ECO:0000256" key="6">
    <source>
        <dbReference type="ARBA" id="ARBA00023180"/>
    </source>
</evidence>
<dbReference type="Proteomes" id="UP000016922">
    <property type="component" value="Unassembled WGS sequence"/>
</dbReference>
<accession>S3DQA4</accession>
<dbReference type="PROSITE" id="PS51212">
    <property type="entry name" value="WSC"/>
    <property type="match status" value="5"/>
</dbReference>
<comment type="subcellular location">
    <subcellularLocation>
        <location evidence="1">Membrane</location>
        <topology evidence="1">Single-pass membrane protein</topology>
    </subcellularLocation>
</comment>
<dbReference type="InterPro" id="IPR002889">
    <property type="entry name" value="WSC_carb-bd"/>
</dbReference>
<feature type="chain" id="PRO_5004508295" evidence="8">
    <location>
        <begin position="34"/>
        <end position="1919"/>
    </location>
</feature>
<dbReference type="PANTHER" id="PTHR24269:SF16">
    <property type="entry name" value="PROTEIN SLG1"/>
    <property type="match status" value="1"/>
</dbReference>
<dbReference type="eggNOG" id="KOG4157">
    <property type="taxonomic scope" value="Eukaryota"/>
</dbReference>
<evidence type="ECO:0000256" key="7">
    <source>
        <dbReference type="SAM" id="MobiDB-lite"/>
    </source>
</evidence>
<feature type="signal peptide" evidence="8">
    <location>
        <begin position="1"/>
        <end position="33"/>
    </location>
</feature>
<feature type="region of interest" description="Disordered" evidence="7">
    <location>
        <begin position="1381"/>
        <end position="1497"/>
    </location>
</feature>
<keyword evidence="3 8" id="KW-0732">Signal</keyword>
<keyword evidence="2" id="KW-0812">Transmembrane</keyword>
<organism evidence="10 11">
    <name type="scientific">Glarea lozoyensis (strain ATCC 20868 / MF5171)</name>
    <dbReference type="NCBI Taxonomy" id="1116229"/>
    <lineage>
        <taxon>Eukaryota</taxon>
        <taxon>Fungi</taxon>
        <taxon>Dikarya</taxon>
        <taxon>Ascomycota</taxon>
        <taxon>Pezizomycotina</taxon>
        <taxon>Leotiomycetes</taxon>
        <taxon>Helotiales</taxon>
        <taxon>Helotiaceae</taxon>
        <taxon>Glarea</taxon>
    </lineage>
</organism>
<gene>
    <name evidence="10" type="ORF">GLAREA_09784</name>
</gene>
<dbReference type="OrthoDB" id="5985073at2759"/>
<dbReference type="SMART" id="SM00321">
    <property type="entry name" value="WSC"/>
    <property type="match status" value="5"/>
</dbReference>
<proteinExistence type="predicted"/>
<dbReference type="EMBL" id="KE145368">
    <property type="protein sequence ID" value="EPE28663.1"/>
    <property type="molecule type" value="Genomic_DNA"/>
</dbReference>
<evidence type="ECO:0000313" key="10">
    <source>
        <dbReference type="EMBL" id="EPE28663.1"/>
    </source>
</evidence>
<dbReference type="HOGENOM" id="CLU_000702_0_0_1"/>
<evidence type="ECO:0000313" key="11">
    <source>
        <dbReference type="Proteomes" id="UP000016922"/>
    </source>
</evidence>
<feature type="domain" description="WSC" evidence="9">
    <location>
        <begin position="931"/>
        <end position="1028"/>
    </location>
</feature>
<evidence type="ECO:0000256" key="4">
    <source>
        <dbReference type="ARBA" id="ARBA00022989"/>
    </source>
</evidence>
<dbReference type="PANTHER" id="PTHR24269">
    <property type="entry name" value="KREMEN PROTEIN"/>
    <property type="match status" value="1"/>
</dbReference>
<evidence type="ECO:0000256" key="2">
    <source>
        <dbReference type="ARBA" id="ARBA00022692"/>
    </source>
</evidence>
<keyword evidence="6" id="KW-0325">Glycoprotein</keyword>
<feature type="region of interest" description="Disordered" evidence="7">
    <location>
        <begin position="1208"/>
        <end position="1274"/>
    </location>
</feature>
<feature type="compositionally biased region" description="Low complexity" evidence="7">
    <location>
        <begin position="1607"/>
        <end position="1784"/>
    </location>
</feature>
<dbReference type="InterPro" id="IPR011047">
    <property type="entry name" value="Quinoprotein_ADH-like_sf"/>
</dbReference>
<dbReference type="RefSeq" id="XP_008084571.1">
    <property type="nucleotide sequence ID" value="XM_008086380.1"/>
</dbReference>
<dbReference type="GeneID" id="19468831"/>
<sequence>MASAPSRTEMPRIVSLTLVFNLFLTLFFGHVDALGATDTITWGGDNSRAGYQTNHNMDPSVVGSSQFGQIFKTALPGKYNGAAEQIYSQPLVYTGADGVQYVYVATTQNNVYKIDAKTGAIVLTRNLHLPFLTADLEGCTDINPLVGITATGVIDPATDTLYLTSKTYIDQSQVGVAQGRPAGRYYLHAINTNDLTERPNFPVNLEGYVAKNNALRSFNGGIHHQRPALLHTGNFIYAGFASHCVQWNFTGWIMGWDKTTGANVERIAMEGAPVPNTTPGGGIWMSGGGLTSDDAGSIFFGTGNGYASQLATIPVNGRNPPSALEEAAVHMTIADDGSLTTVDFFMPWEKQQLDGMDKDLGTTPLQLLPSQFACGDIKRVGVITGKIGKTYFLNLDDLGGYRNGANNLDRVIQVAEHENSVYAGAGVYPLEGGYVYISVTQHETHVFKFACNAGVPSFTKVADSPTLNAYILGTGHGTVTSLNGQEGTGLLWTSDVQNYGLRIYNAVPQNGLLTQINQFNVPGVTKFSRPVFGDARVYLGTNQGFLYGFGSPVNLPLNCTTPVEFGTSNLNNQTAAKTVTCKANVAVTITNVTLTGDANFVISNVPAAGLNVAAGSTFTFQAAFNPKNVGAQSSDVVIATTNGVAGYSISTPVSLRGTGQSPSALLQVRPLAVTFPGVVAGSQPGGVNQTILFNNLGNAPLTITQYQYSLVSETGPWIAANQTASGPQAGPFTLIGLPTSIPGNSGATVIINFDTTLEGNFGAYINVISNGGTKVFDVVGTAGSAPAAVVEFQTPDGLGWVPYKAGTNFTFGNVTEQNTRSLKLRVTNNATTNGASLSLTVSKPPFGLAGIIGANNQVDLAEGTSLKPGESATATLYCSVPKSQWNVDPYIGTAQWTMNVNDANFGKQDIKFVCGAVSEQAAPLQPNGLGYYRYTGCYKENNPGRQLKQQLFGSDTNTNAKCMDACATAGYTFCATQYTRECWGGNVIPSLKVDEANCDFACTGDLNQICGGNGIDNAGSYMSLFADSRTFDGNTTTPSTPGTPAPAPGAPIINPGVGGFTSLGCYTEPTGARALTNQIQVTKKTIASCIAGCSALNSNIQYAGMEYGGECWCGATLNANSLKVANTDCSMPCNDNATEYCGAGSRLNLYIKGAAPTSLTSSSAASSTVVSSSSSTLGSSSSSVISSSSSVISSSSSVISSSSSVISSSSSAASSSTGTSSRTVSSSSSTGSSSSSTAASSSSTISSSSSAITSSSSSSSSTSSSSSAAPTPTGPTVKQVVGSYSFQGCYNEITVGGRALQPTTTFADDGMTLEACSAFCTGKTYFGVEYGRECYCGNTLSPDSKLVANQADCNFLCPGDKYSYCGAGNRIQLYALTPSASSSTSRSSTLSSSSSSSSLVSSSSSSSVAGSSSSSSAASTSASVTSSSSSSSVASSSSSSVASTSSSSSVIGSSSSSTVVSTASSSSSSSVIPTTSSSATLTSSSTRSSTTSTTATQTGPTIVPSVGLYNYAGCYTEGNGVRALGSASYPSDTLTVAACAASCSSFMYFGVEYGRECWCGNNFGTGALLTKDTDCSMTCAGDKNTYCGNGNRLNVYIKNGTIGGSSSSSSSSSTSLPSSSSSASLSSSSTGSSSSAASSSVSSTLSSSSSARSSAPSSTSSSSSSASPSSSSTSSSSSSVTSPSSTLTSSSSSSSLSSSSSTVPSSSSTAGSSSSSVASSSSSSSSATPTSTSTSASSTSSSSTVPSSTSTSSTFSSTSLSTSIRSTSSSSSTSSTSTSSTSSAKPTPTGPVVSEGNANFTYYSCASEPSSGRLLPSQILNNGTSMTISMCLTACSNYLYAGVEYGRECWCGNKLNTGTTSQNLTDSQCNFLCPGNSTEYCGAGSKMSLFWYDRQKAISNNQPLNAASAALGAGMRFRV</sequence>
<feature type="domain" description="WSC" evidence="9">
    <location>
        <begin position="1508"/>
        <end position="1599"/>
    </location>
</feature>
<keyword evidence="11" id="KW-1185">Reference proteome</keyword>
<keyword evidence="5" id="KW-0472">Membrane</keyword>
<dbReference type="KEGG" id="glz:GLAREA_09784"/>
<dbReference type="InterPro" id="IPR051836">
    <property type="entry name" value="Kremen_rcpt"/>
</dbReference>
<evidence type="ECO:0000256" key="1">
    <source>
        <dbReference type="ARBA" id="ARBA00004167"/>
    </source>
</evidence>
<name>S3DQA4_GLAL2</name>
<protein>
    <submittedName>
        <fullName evidence="10">Quinoprotein alcohol dehydrogenase-like protein</fullName>
    </submittedName>
</protein>
<evidence type="ECO:0000256" key="8">
    <source>
        <dbReference type="SAM" id="SignalP"/>
    </source>
</evidence>
<dbReference type="GO" id="GO:0005886">
    <property type="term" value="C:plasma membrane"/>
    <property type="evidence" value="ECO:0007669"/>
    <property type="project" value="TreeGrafter"/>
</dbReference>
<evidence type="ECO:0000256" key="5">
    <source>
        <dbReference type="ARBA" id="ARBA00023136"/>
    </source>
</evidence>
<reference evidence="10 11" key="1">
    <citation type="journal article" date="2013" name="BMC Genomics">
        <title>Genomics-driven discovery of the pneumocandin biosynthetic gene cluster in the fungus Glarea lozoyensis.</title>
        <authorList>
            <person name="Chen L."/>
            <person name="Yue Q."/>
            <person name="Zhang X."/>
            <person name="Xiang M."/>
            <person name="Wang C."/>
            <person name="Li S."/>
            <person name="Che Y."/>
            <person name="Ortiz-Lopez F.J."/>
            <person name="Bills G.F."/>
            <person name="Liu X."/>
            <person name="An Z."/>
        </authorList>
    </citation>
    <scope>NUCLEOTIDE SEQUENCE [LARGE SCALE GENOMIC DNA]</scope>
    <source>
        <strain evidence="11">ATCC 20868 / MF5171</strain>
    </source>
</reference>
<dbReference type="OMA" id="AMCRAHC"/>
<keyword evidence="4" id="KW-1133">Transmembrane helix</keyword>
<feature type="compositionally biased region" description="Low complexity" evidence="7">
    <location>
        <begin position="1208"/>
        <end position="1269"/>
    </location>
</feature>
<evidence type="ECO:0000256" key="3">
    <source>
        <dbReference type="ARBA" id="ARBA00022729"/>
    </source>
</evidence>
<feature type="domain" description="WSC" evidence="9">
    <location>
        <begin position="1059"/>
        <end position="1153"/>
    </location>
</feature>
<dbReference type="Pfam" id="PF01822">
    <property type="entry name" value="WSC"/>
    <property type="match status" value="5"/>
</dbReference>
<dbReference type="SUPFAM" id="SSF50998">
    <property type="entry name" value="Quinoprotein alcohol dehydrogenase-like"/>
    <property type="match status" value="1"/>
</dbReference>
<feature type="region of interest" description="Disordered" evidence="7">
    <location>
        <begin position="1607"/>
        <end position="1793"/>
    </location>
</feature>
<feature type="domain" description="WSC" evidence="9">
    <location>
        <begin position="1799"/>
        <end position="1893"/>
    </location>
</feature>
<evidence type="ECO:0000259" key="9">
    <source>
        <dbReference type="PROSITE" id="PS51212"/>
    </source>
</evidence>